<feature type="chain" id="PRO_5019791987" evidence="3">
    <location>
        <begin position="20"/>
        <end position="719"/>
    </location>
</feature>
<dbReference type="AlphaFoldDB" id="A0A494W7L2"/>
<reference evidence="5 6" key="1">
    <citation type="submission" date="2018-10" db="EMBL/GenBank/DDBJ databases">
        <title>Genome sequencing of Mucilaginibacter sp. HYN0043.</title>
        <authorList>
            <person name="Kim M."/>
            <person name="Yi H."/>
        </authorList>
    </citation>
    <scope>NUCLEOTIDE SEQUENCE [LARGE SCALE GENOMIC DNA]</scope>
    <source>
        <strain evidence="5 6">HYN0043</strain>
    </source>
</reference>
<dbReference type="SMART" id="SM01217">
    <property type="entry name" value="Fn3_like"/>
    <property type="match status" value="1"/>
</dbReference>
<dbReference type="EMBL" id="CP032869">
    <property type="protein sequence ID" value="AYL99525.1"/>
    <property type="molecule type" value="Genomic_DNA"/>
</dbReference>
<dbReference type="RefSeq" id="WP_119409058.1">
    <property type="nucleotide sequence ID" value="NZ_CP032869.1"/>
</dbReference>
<keyword evidence="2 5" id="KW-0378">Hydrolase</keyword>
<dbReference type="Gene3D" id="3.40.50.1700">
    <property type="entry name" value="Glycoside hydrolase family 3 C-terminal domain"/>
    <property type="match status" value="1"/>
</dbReference>
<dbReference type="Pfam" id="PF01915">
    <property type="entry name" value="Glyco_hydro_3_C"/>
    <property type="match status" value="1"/>
</dbReference>
<evidence type="ECO:0000313" key="5">
    <source>
        <dbReference type="EMBL" id="AYL99525.1"/>
    </source>
</evidence>
<dbReference type="Pfam" id="PF00933">
    <property type="entry name" value="Glyco_hydro_3"/>
    <property type="match status" value="1"/>
</dbReference>
<sequence length="719" mass="78194">MKYIAACFAALFLFGNASAQNKQEAALQAKISGIIKKMTLEEKIAMLHGNALFSSEGVKRLGIPELTCDDGPLGVREEIKRFDWASANWTTDSATFLPNGSAIAATWNPDMAHKYGVVLGEESNARKKIVILSPAFNICRMPLNGRTYEYYSEDPYLNAQLAIQSVKGIQSQHVAACVKHFAANNQEVNRGTINTIVDERTLREIYLPAFKASIQQGNAYTIMSAYNKINGYWCSENDILLNQILKKEWGFKGAVISDWGGTHHTVEAANNGLDIEMGSSGPYDKWYFATPLLEAVKAGKVSEKTINDKVSRILWVMFHTSMSTNHPAGSIGTPAHGKAVYDIAAESIVLLNNEDHLLPLKTSKVKSIAVIGDNATRTFASGGFGAGVKAKYEITALAGIKARFGKTADIKFAQGYKANYKAGNTDAQNAGYDKPDQSLIDEAVTTAKSSEVAILCIGANREYESEGHDRKTLELPFGEMALVKAVTAANPNTIIVVMAGAPYDLNDIKKLNHTIVWSWFNGSEAGNALADVLAGVINPSGKLPFTFPASLHDSPAFALNTYPGENQTTEYKEGILVGYRWYDTKKIDPLYCFGYGLSYTSFAYSGLATDKKVYAPGGKIGISLKLKNTGAVAGKETVQFYVSKVGSSVSRAEKELKAFRKIMVAPGKTNALALNINVNDLAYFNAEQHKWVVEPGEYKLLAASSSKDIKEVVSFRVGK</sequence>
<dbReference type="OrthoDB" id="9758670at2"/>
<feature type="domain" description="Fibronectin type III-like" evidence="4">
    <location>
        <begin position="636"/>
        <end position="706"/>
    </location>
</feature>
<evidence type="ECO:0000256" key="3">
    <source>
        <dbReference type="SAM" id="SignalP"/>
    </source>
</evidence>
<dbReference type="Gene3D" id="3.20.20.300">
    <property type="entry name" value="Glycoside hydrolase, family 3, N-terminal domain"/>
    <property type="match status" value="1"/>
</dbReference>
<accession>A0A494W7L2</accession>
<evidence type="ECO:0000259" key="4">
    <source>
        <dbReference type="SMART" id="SM01217"/>
    </source>
</evidence>
<dbReference type="SUPFAM" id="SSF51445">
    <property type="entry name" value="(Trans)glycosidases"/>
    <property type="match status" value="1"/>
</dbReference>
<dbReference type="PRINTS" id="PR00133">
    <property type="entry name" value="GLHYDRLASE3"/>
</dbReference>
<keyword evidence="6" id="KW-1185">Reference proteome</keyword>
<dbReference type="Pfam" id="PF14310">
    <property type="entry name" value="Fn3-like"/>
    <property type="match status" value="1"/>
</dbReference>
<dbReference type="GO" id="GO:0005975">
    <property type="term" value="P:carbohydrate metabolic process"/>
    <property type="evidence" value="ECO:0007669"/>
    <property type="project" value="InterPro"/>
</dbReference>
<comment type="similarity">
    <text evidence="1">Belongs to the glycosyl hydrolase 3 family.</text>
</comment>
<organism evidence="5 6">
    <name type="scientific">Mucilaginibacter celer</name>
    <dbReference type="NCBI Taxonomy" id="2305508"/>
    <lineage>
        <taxon>Bacteria</taxon>
        <taxon>Pseudomonadati</taxon>
        <taxon>Bacteroidota</taxon>
        <taxon>Sphingobacteriia</taxon>
        <taxon>Sphingobacteriales</taxon>
        <taxon>Sphingobacteriaceae</taxon>
        <taxon>Mucilaginibacter</taxon>
    </lineage>
</organism>
<dbReference type="InterPro" id="IPR026891">
    <property type="entry name" value="Fn3-like"/>
</dbReference>
<gene>
    <name evidence="5" type="ORF">HYN43_021070</name>
</gene>
<proteinExistence type="inferred from homology"/>
<dbReference type="InterPro" id="IPR013783">
    <property type="entry name" value="Ig-like_fold"/>
</dbReference>
<dbReference type="InterPro" id="IPR036962">
    <property type="entry name" value="Glyco_hydro_3_N_sf"/>
</dbReference>
<dbReference type="SUPFAM" id="SSF52279">
    <property type="entry name" value="Beta-D-glucan exohydrolase, C-terminal domain"/>
    <property type="match status" value="1"/>
</dbReference>
<name>A0A494W7L2_9SPHI</name>
<dbReference type="InterPro" id="IPR001764">
    <property type="entry name" value="Glyco_hydro_3_N"/>
</dbReference>
<dbReference type="InterPro" id="IPR036881">
    <property type="entry name" value="Glyco_hydro_3_C_sf"/>
</dbReference>
<evidence type="ECO:0000256" key="1">
    <source>
        <dbReference type="ARBA" id="ARBA00005336"/>
    </source>
</evidence>
<dbReference type="Proteomes" id="UP000270046">
    <property type="component" value="Chromosome"/>
</dbReference>
<dbReference type="PANTHER" id="PTHR42715:SF10">
    <property type="entry name" value="BETA-GLUCOSIDASE"/>
    <property type="match status" value="1"/>
</dbReference>
<dbReference type="Gene3D" id="2.60.40.10">
    <property type="entry name" value="Immunoglobulins"/>
    <property type="match status" value="1"/>
</dbReference>
<dbReference type="PANTHER" id="PTHR42715">
    <property type="entry name" value="BETA-GLUCOSIDASE"/>
    <property type="match status" value="1"/>
</dbReference>
<dbReference type="InterPro" id="IPR050288">
    <property type="entry name" value="Cellulose_deg_GH3"/>
</dbReference>
<evidence type="ECO:0000313" key="6">
    <source>
        <dbReference type="Proteomes" id="UP000270046"/>
    </source>
</evidence>
<evidence type="ECO:0000256" key="2">
    <source>
        <dbReference type="ARBA" id="ARBA00022801"/>
    </source>
</evidence>
<protein>
    <submittedName>
        <fullName evidence="5">Glycosyl hydrolase</fullName>
    </submittedName>
</protein>
<dbReference type="GO" id="GO:0008422">
    <property type="term" value="F:beta-glucosidase activity"/>
    <property type="evidence" value="ECO:0007669"/>
    <property type="project" value="UniProtKB-ARBA"/>
</dbReference>
<dbReference type="KEGG" id="muh:HYN43_021070"/>
<dbReference type="InterPro" id="IPR002772">
    <property type="entry name" value="Glyco_hydro_3_C"/>
</dbReference>
<dbReference type="InterPro" id="IPR017853">
    <property type="entry name" value="GH"/>
</dbReference>
<dbReference type="FunFam" id="2.60.40.10:FF:000495">
    <property type="entry name" value="Periplasmic beta-glucosidase"/>
    <property type="match status" value="1"/>
</dbReference>
<feature type="signal peptide" evidence="3">
    <location>
        <begin position="1"/>
        <end position="19"/>
    </location>
</feature>
<keyword evidence="3" id="KW-0732">Signal</keyword>